<evidence type="ECO:0000256" key="2">
    <source>
        <dbReference type="SAM" id="Phobius"/>
    </source>
</evidence>
<dbReference type="Proteomes" id="UP000296049">
    <property type="component" value="Unassembled WGS sequence"/>
</dbReference>
<dbReference type="AlphaFoldDB" id="R0LAU1"/>
<reference evidence="4" key="1">
    <citation type="journal article" date="2013" name="Nat. Genet.">
        <title>The duck genome and transcriptome provide insight into an avian influenza virus reservoir species.</title>
        <authorList>
            <person name="Huang Y."/>
            <person name="Li Y."/>
            <person name="Burt D.W."/>
            <person name="Chen H."/>
            <person name="Zhang Y."/>
            <person name="Qian W."/>
            <person name="Kim H."/>
            <person name="Gan S."/>
            <person name="Zhao Y."/>
            <person name="Li J."/>
            <person name="Yi K."/>
            <person name="Feng H."/>
            <person name="Zhu P."/>
            <person name="Li B."/>
            <person name="Liu Q."/>
            <person name="Fairley S."/>
            <person name="Magor K.E."/>
            <person name="Du Z."/>
            <person name="Hu X."/>
            <person name="Goodman L."/>
            <person name="Tafer H."/>
            <person name="Vignal A."/>
            <person name="Lee T."/>
            <person name="Kim K.W."/>
            <person name="Sheng Z."/>
            <person name="An Y."/>
            <person name="Searle S."/>
            <person name="Herrero J."/>
            <person name="Groenen M.A."/>
            <person name="Crooijmans R.P."/>
            <person name="Faraut T."/>
            <person name="Cai Q."/>
            <person name="Webster R.G."/>
            <person name="Aldridge J.R."/>
            <person name="Warren W.C."/>
            <person name="Bartschat S."/>
            <person name="Kehr S."/>
            <person name="Marz M."/>
            <person name="Stadler P.F."/>
            <person name="Smith J."/>
            <person name="Kraus R.H."/>
            <person name="Zhao Y."/>
            <person name="Ren L."/>
            <person name="Fei J."/>
            <person name="Morisson M."/>
            <person name="Kaiser P."/>
            <person name="Griffin D.K."/>
            <person name="Rao M."/>
            <person name="Pitel F."/>
            <person name="Wang J."/>
            <person name="Li N."/>
        </authorList>
    </citation>
    <scope>NUCLEOTIDE SEQUENCE [LARGE SCALE GENOMIC DNA]</scope>
</reference>
<protein>
    <submittedName>
        <fullName evidence="3">Uncharacterized protein</fullName>
    </submittedName>
</protein>
<keyword evidence="2" id="KW-0472">Membrane</keyword>
<feature type="transmembrane region" description="Helical" evidence="2">
    <location>
        <begin position="209"/>
        <end position="227"/>
    </location>
</feature>
<organism evidence="3 4">
    <name type="scientific">Anas platyrhynchos</name>
    <name type="common">Mallard</name>
    <name type="synonym">Anas boschas</name>
    <dbReference type="NCBI Taxonomy" id="8839"/>
    <lineage>
        <taxon>Eukaryota</taxon>
        <taxon>Metazoa</taxon>
        <taxon>Chordata</taxon>
        <taxon>Craniata</taxon>
        <taxon>Vertebrata</taxon>
        <taxon>Euteleostomi</taxon>
        <taxon>Archelosauria</taxon>
        <taxon>Archosauria</taxon>
        <taxon>Dinosauria</taxon>
        <taxon>Saurischia</taxon>
        <taxon>Theropoda</taxon>
        <taxon>Coelurosauria</taxon>
        <taxon>Aves</taxon>
        <taxon>Neognathae</taxon>
        <taxon>Galloanserae</taxon>
        <taxon>Anseriformes</taxon>
        <taxon>Anatidae</taxon>
        <taxon>Anatinae</taxon>
        <taxon>Anas</taxon>
    </lineage>
</organism>
<proteinExistence type="predicted"/>
<sequence length="251" mass="25813">MPVLVQIQGRDASAAFRHAAVFSGVSSPLGHTFNVSSVLGLLSSINAWCGCRCILELLPAHRPGFSGHAAAPGAALCLLLLPQTPPCCTLCPPSNATYPTLTWKGHRAGGSEGLGGKGGTSGRQRALLPLSTPQALLQADLKVTFRKLTADSRRQSSGPAEEPFGTDVPQGATRDSSLSAQTERWCQGVSAQGLGTAGSRRGTAPWPTSWAAAGGAGLVLLLALACFRRRSKAQLCVPKAGASSWAAGAYV</sequence>
<evidence type="ECO:0000256" key="1">
    <source>
        <dbReference type="SAM" id="MobiDB-lite"/>
    </source>
</evidence>
<accession>R0LAU1</accession>
<evidence type="ECO:0000313" key="4">
    <source>
        <dbReference type="Proteomes" id="UP000296049"/>
    </source>
</evidence>
<dbReference type="EMBL" id="KB742929">
    <property type="protein sequence ID" value="EOB02784.1"/>
    <property type="molecule type" value="Genomic_DNA"/>
</dbReference>
<evidence type="ECO:0000313" key="3">
    <source>
        <dbReference type="EMBL" id="EOB02784.1"/>
    </source>
</evidence>
<feature type="region of interest" description="Disordered" evidence="1">
    <location>
        <begin position="150"/>
        <end position="179"/>
    </location>
</feature>
<keyword evidence="2" id="KW-0812">Transmembrane</keyword>
<name>R0LAU1_ANAPL</name>
<keyword evidence="4" id="KW-1185">Reference proteome</keyword>
<gene>
    <name evidence="3" type="ORF">Anapl_00922</name>
</gene>
<keyword evidence="2" id="KW-1133">Transmembrane helix</keyword>